<protein>
    <submittedName>
        <fullName evidence="2">Class C beta-lactamase-related serine hydrolase</fullName>
    </submittedName>
</protein>
<sequence length="332" mass="36224">MRAASRSEPACCTCRHAHGLKRPWLAPRRGSADRSPAAPPAIRLGHLQQRTCSRHDRCFPGSPLKMIRRGFLLVLLLLALWACLLRPVSPRVGPDPVDIGDGWKRSTPAAQGIDGLALDRALNSLLDAPLNVHGVLVERHGALVAEYYQGGTDRSVYALVSTRRSFGPTTRQDVRSVGKSITGLLYGIALQEGKVPAPSTPVLGAYPALADLATPARQRIRIEDLLNMASGLRWQEGGTGVNDELRLFWKRDLARYVLGHEMAVAPDTRFNYNGGGTALLADLITRGSGQSLDAYARSRLFQPLGIDDWEWVADLHAARWHSMACACVRATC</sequence>
<dbReference type="SUPFAM" id="SSF56601">
    <property type="entry name" value="beta-lactamase/transpeptidase-like"/>
    <property type="match status" value="1"/>
</dbReference>
<dbReference type="EMBL" id="QOVG01000005">
    <property type="protein sequence ID" value="NDK39066.1"/>
    <property type="molecule type" value="Genomic_DNA"/>
</dbReference>
<gene>
    <name evidence="2" type="ORF">DT603_09460</name>
</gene>
<evidence type="ECO:0000313" key="3">
    <source>
        <dbReference type="Proteomes" id="UP001429354"/>
    </source>
</evidence>
<keyword evidence="3" id="KW-1185">Reference proteome</keyword>
<feature type="domain" description="Beta-lactamase-related" evidence="1">
    <location>
        <begin position="138"/>
        <end position="313"/>
    </location>
</feature>
<dbReference type="Proteomes" id="UP001429354">
    <property type="component" value="Unassembled WGS sequence"/>
</dbReference>
<dbReference type="PANTHER" id="PTHR43283:SF7">
    <property type="entry name" value="BETA-LACTAMASE-RELATED DOMAIN-CONTAINING PROTEIN"/>
    <property type="match status" value="1"/>
</dbReference>
<dbReference type="Gene3D" id="3.40.710.10">
    <property type="entry name" value="DD-peptidase/beta-lactamase superfamily"/>
    <property type="match status" value="1"/>
</dbReference>
<accession>A0ABX0AC69</accession>
<dbReference type="InterPro" id="IPR001466">
    <property type="entry name" value="Beta-lactam-related"/>
</dbReference>
<proteinExistence type="predicted"/>
<evidence type="ECO:0000259" key="1">
    <source>
        <dbReference type="Pfam" id="PF00144"/>
    </source>
</evidence>
<dbReference type="PANTHER" id="PTHR43283">
    <property type="entry name" value="BETA-LACTAMASE-RELATED"/>
    <property type="match status" value="1"/>
</dbReference>
<reference evidence="2 3" key="1">
    <citation type="submission" date="2018-07" db="EMBL/GenBank/DDBJ databases">
        <title>Whole genome Sequencing of Pseudoxanthomonas gei KCTC 32298 (T).</title>
        <authorList>
            <person name="Kumar S."/>
            <person name="Bansal K."/>
            <person name="Kaur A."/>
            <person name="Patil P."/>
            <person name="Sharma S."/>
            <person name="Patil P.B."/>
        </authorList>
    </citation>
    <scope>NUCLEOTIDE SEQUENCE [LARGE SCALE GENOMIC DNA]</scope>
    <source>
        <strain evidence="2 3">KCTC 32298</strain>
    </source>
</reference>
<dbReference type="InterPro" id="IPR050789">
    <property type="entry name" value="Diverse_Enzym_Activities"/>
</dbReference>
<comment type="caution">
    <text evidence="2">The sequence shown here is derived from an EMBL/GenBank/DDBJ whole genome shotgun (WGS) entry which is preliminary data.</text>
</comment>
<evidence type="ECO:0000313" key="2">
    <source>
        <dbReference type="EMBL" id="NDK39066.1"/>
    </source>
</evidence>
<name>A0ABX0AC69_9GAMM</name>
<organism evidence="2 3">
    <name type="scientific">Pseudoxanthomonas gei</name>
    <dbReference type="NCBI Taxonomy" id="1383030"/>
    <lineage>
        <taxon>Bacteria</taxon>
        <taxon>Pseudomonadati</taxon>
        <taxon>Pseudomonadota</taxon>
        <taxon>Gammaproteobacteria</taxon>
        <taxon>Lysobacterales</taxon>
        <taxon>Lysobacteraceae</taxon>
        <taxon>Pseudoxanthomonas</taxon>
    </lineage>
</organism>
<dbReference type="GO" id="GO:0016787">
    <property type="term" value="F:hydrolase activity"/>
    <property type="evidence" value="ECO:0007669"/>
    <property type="project" value="UniProtKB-KW"/>
</dbReference>
<dbReference type="InterPro" id="IPR012338">
    <property type="entry name" value="Beta-lactam/transpept-like"/>
</dbReference>
<dbReference type="Pfam" id="PF00144">
    <property type="entry name" value="Beta-lactamase"/>
    <property type="match status" value="1"/>
</dbReference>
<keyword evidence="2" id="KW-0378">Hydrolase</keyword>